<keyword evidence="1" id="KW-0472">Membrane</keyword>
<name>A0A2H0XZ33_UNCSA</name>
<organism evidence="2 3">
    <name type="scientific">Candidatus Saganbacteria bacterium CG08_land_8_20_14_0_20_45_16</name>
    <dbReference type="NCBI Taxonomy" id="2014293"/>
    <lineage>
        <taxon>Bacteria</taxon>
        <taxon>Bacillati</taxon>
        <taxon>Saganbacteria</taxon>
    </lineage>
</organism>
<keyword evidence="1" id="KW-0812">Transmembrane</keyword>
<proteinExistence type="predicted"/>
<feature type="transmembrane region" description="Helical" evidence="1">
    <location>
        <begin position="126"/>
        <end position="153"/>
    </location>
</feature>
<sequence>MEEKKAEKSLIIVSVPFTRNARNFISSKIYESMKSKYDVLIVSPLADQYNFQQEFGGPNVSFMCFKKDASQLRPVVRKLYSLSEKLRRYGYYFRFRHKGLQNYWTLVKEGYFEPLVSNNRVLKHRLLSFILGFLGYFGMVWKLIDIIFVNYFYNTRSILKYTHSYQKVILIQTASWGYQERFLAGCALKYGYKSIFVPFTTDQILIGGYLINCFDKICPQGPIEEEFAVKYHGYSPKKILRLGMLWLRNIDSIFSAKILNPQRKTESQKVILYAGLSSTYFPRASEFIAIDNILRAIREGILPKSRLIYRPVCTNDNELIEIENRYKSNDLVELQYPSFSIIGVSQFLTANIKQDVIEYLNGIYSIDLLIMSKLTSMFLDAAYFKIPCIANYADGDVSPQKQSLLRSRVSDGDVCEVFCLGMPKVFTFSELLQTIKEVLSSPEKPIQAGERILLRWDYKNSNYINDFMNSLEVLTGG</sequence>
<evidence type="ECO:0000256" key="1">
    <source>
        <dbReference type="SAM" id="Phobius"/>
    </source>
</evidence>
<evidence type="ECO:0000313" key="3">
    <source>
        <dbReference type="Proteomes" id="UP000231343"/>
    </source>
</evidence>
<dbReference type="Proteomes" id="UP000231343">
    <property type="component" value="Unassembled WGS sequence"/>
</dbReference>
<protein>
    <recommendedName>
        <fullName evidence="4">Glycosyltransferase subfamily 4-like N-terminal domain-containing protein</fullName>
    </recommendedName>
</protein>
<keyword evidence="1" id="KW-1133">Transmembrane helix</keyword>
<comment type="caution">
    <text evidence="2">The sequence shown here is derived from an EMBL/GenBank/DDBJ whole genome shotgun (WGS) entry which is preliminary data.</text>
</comment>
<dbReference type="AlphaFoldDB" id="A0A2H0XZ33"/>
<accession>A0A2H0XZ33</accession>
<dbReference type="EMBL" id="PEYM01000057">
    <property type="protein sequence ID" value="PIS30330.1"/>
    <property type="molecule type" value="Genomic_DNA"/>
</dbReference>
<reference evidence="2 3" key="1">
    <citation type="submission" date="2017-09" db="EMBL/GenBank/DDBJ databases">
        <title>Depth-based differentiation of microbial function through sediment-hosted aquifers and enrichment of novel symbionts in the deep terrestrial subsurface.</title>
        <authorList>
            <person name="Probst A.J."/>
            <person name="Ladd B."/>
            <person name="Jarett J.K."/>
            <person name="Geller-Mcgrath D.E."/>
            <person name="Sieber C.M."/>
            <person name="Emerson J.B."/>
            <person name="Anantharaman K."/>
            <person name="Thomas B.C."/>
            <person name="Malmstrom R."/>
            <person name="Stieglmeier M."/>
            <person name="Klingl A."/>
            <person name="Woyke T."/>
            <person name="Ryan C.M."/>
            <person name="Banfield J.F."/>
        </authorList>
    </citation>
    <scope>NUCLEOTIDE SEQUENCE [LARGE SCALE GENOMIC DNA]</scope>
    <source>
        <strain evidence="2">CG08_land_8_20_14_0_20_45_16</strain>
    </source>
</reference>
<evidence type="ECO:0000313" key="2">
    <source>
        <dbReference type="EMBL" id="PIS30330.1"/>
    </source>
</evidence>
<evidence type="ECO:0008006" key="4">
    <source>
        <dbReference type="Google" id="ProtNLM"/>
    </source>
</evidence>
<gene>
    <name evidence="2" type="ORF">COT42_03200</name>
</gene>